<accession>A0A835CUU3</accession>
<dbReference type="Proteomes" id="UP000639338">
    <property type="component" value="Unassembled WGS sequence"/>
</dbReference>
<evidence type="ECO:0000259" key="2">
    <source>
        <dbReference type="Pfam" id="PF00085"/>
    </source>
</evidence>
<dbReference type="CDD" id="cd02947">
    <property type="entry name" value="TRX_family"/>
    <property type="match status" value="1"/>
</dbReference>
<keyword evidence="1" id="KW-1015">Disulfide bond</keyword>
<dbReference type="Pfam" id="PF00085">
    <property type="entry name" value="Thioredoxin"/>
    <property type="match status" value="1"/>
</dbReference>
<dbReference type="Gene3D" id="3.40.30.10">
    <property type="entry name" value="Glutaredoxin"/>
    <property type="match status" value="1"/>
</dbReference>
<evidence type="ECO:0000313" key="3">
    <source>
        <dbReference type="EMBL" id="KAF7997349.1"/>
    </source>
</evidence>
<name>A0A835CUU3_APHGI</name>
<dbReference type="OrthoDB" id="2121326at2759"/>
<dbReference type="SUPFAM" id="SSF52833">
    <property type="entry name" value="Thioredoxin-like"/>
    <property type="match status" value="1"/>
</dbReference>
<keyword evidence="4" id="KW-1185">Reference proteome</keyword>
<evidence type="ECO:0000313" key="4">
    <source>
        <dbReference type="Proteomes" id="UP000639338"/>
    </source>
</evidence>
<dbReference type="InterPro" id="IPR013766">
    <property type="entry name" value="Thioredoxin_domain"/>
</dbReference>
<comment type="caution">
    <text evidence="3">The sequence shown here is derived from an EMBL/GenBank/DDBJ whole genome shotgun (WGS) entry which is preliminary data.</text>
</comment>
<dbReference type="InterPro" id="IPR036249">
    <property type="entry name" value="Thioredoxin-like_sf"/>
</dbReference>
<organism evidence="3 4">
    <name type="scientific">Aphidius gifuensis</name>
    <name type="common">Parasitoid wasp</name>
    <dbReference type="NCBI Taxonomy" id="684658"/>
    <lineage>
        <taxon>Eukaryota</taxon>
        <taxon>Metazoa</taxon>
        <taxon>Ecdysozoa</taxon>
        <taxon>Arthropoda</taxon>
        <taxon>Hexapoda</taxon>
        <taxon>Insecta</taxon>
        <taxon>Pterygota</taxon>
        <taxon>Neoptera</taxon>
        <taxon>Endopterygota</taxon>
        <taxon>Hymenoptera</taxon>
        <taxon>Apocrita</taxon>
        <taxon>Ichneumonoidea</taxon>
        <taxon>Braconidae</taxon>
        <taxon>Aphidiinae</taxon>
        <taxon>Aphidius</taxon>
    </lineage>
</organism>
<dbReference type="PANTHER" id="PTHR46115">
    <property type="entry name" value="THIOREDOXIN-LIKE PROTEIN 1"/>
    <property type="match status" value="1"/>
</dbReference>
<reference evidence="3 4" key="1">
    <citation type="submission" date="2020-08" db="EMBL/GenBank/DDBJ databases">
        <title>Aphidius gifuensis genome sequencing and assembly.</title>
        <authorList>
            <person name="Du Z."/>
        </authorList>
    </citation>
    <scope>NUCLEOTIDE SEQUENCE [LARGE SCALE GENOMIC DNA]</scope>
    <source>
        <strain evidence="3">YNYX2018</strain>
        <tissue evidence="3">Adults</tissue>
    </source>
</reference>
<proteinExistence type="predicted"/>
<protein>
    <recommendedName>
        <fullName evidence="2">Thioredoxin domain-containing protein</fullName>
    </recommendedName>
</protein>
<sequence>MPYTTGKSSVTADFSQEDELSDAELFPSSIELDPLLLPIGVRCGQRIAPVFEQLSTKYPHAIFLIVNVDKCGDAAAGQNVSSMPTFIFYRNRTNTKLGFCQHLI</sequence>
<gene>
    <name evidence="3" type="ORF">HCN44_005626</name>
</gene>
<evidence type="ECO:0000256" key="1">
    <source>
        <dbReference type="ARBA" id="ARBA00023157"/>
    </source>
</evidence>
<dbReference type="EMBL" id="JACMRX010000001">
    <property type="protein sequence ID" value="KAF7997349.1"/>
    <property type="molecule type" value="Genomic_DNA"/>
</dbReference>
<dbReference type="AlphaFoldDB" id="A0A835CUU3"/>
<feature type="domain" description="Thioredoxin" evidence="2">
    <location>
        <begin position="45"/>
        <end position="93"/>
    </location>
</feature>